<evidence type="ECO:0000313" key="1">
    <source>
        <dbReference type="EMBL" id="MBB2968370.1"/>
    </source>
</evidence>
<accession>A0A7W4UXZ6</accession>
<dbReference type="AlphaFoldDB" id="A0A7W4UXZ6"/>
<gene>
    <name evidence="1" type="ORF">FHX33_003140</name>
</gene>
<dbReference type="RefSeq" id="WP_021760242.1">
    <property type="nucleotide sequence ID" value="NZ_JACHVP010000003.1"/>
</dbReference>
<comment type="caution">
    <text evidence="1">The sequence shown here is derived from an EMBL/GenBank/DDBJ whole genome shotgun (WGS) entry which is preliminary data.</text>
</comment>
<sequence length="47" mass="5428">MSTSLWRSCAAYLRGFGAALLHGEDRDNGCHPPDLCRRTLLYDRYLR</sequence>
<name>A0A7W4UXZ6_LEIAQ</name>
<reference evidence="1 2" key="1">
    <citation type="submission" date="2020-08" db="EMBL/GenBank/DDBJ databases">
        <title>Sequencing the genomes of 1000 actinobacteria strains.</title>
        <authorList>
            <person name="Klenk H.-P."/>
        </authorList>
    </citation>
    <scope>NUCLEOTIDE SEQUENCE [LARGE SCALE GENOMIC DNA]</scope>
    <source>
        <strain evidence="1 2">DSM 20146</strain>
    </source>
</reference>
<keyword evidence="2" id="KW-1185">Reference proteome</keyword>
<dbReference type="EMBL" id="JACHVP010000003">
    <property type="protein sequence ID" value="MBB2968370.1"/>
    <property type="molecule type" value="Genomic_DNA"/>
</dbReference>
<proteinExistence type="predicted"/>
<evidence type="ECO:0000313" key="2">
    <source>
        <dbReference type="Proteomes" id="UP000538196"/>
    </source>
</evidence>
<protein>
    <submittedName>
        <fullName evidence="1">Uncharacterized protein</fullName>
    </submittedName>
</protein>
<organism evidence="1 2">
    <name type="scientific">Leifsonia aquatica</name>
    <name type="common">Corynebacterium aquaticum</name>
    <dbReference type="NCBI Taxonomy" id="144185"/>
    <lineage>
        <taxon>Bacteria</taxon>
        <taxon>Bacillati</taxon>
        <taxon>Actinomycetota</taxon>
        <taxon>Actinomycetes</taxon>
        <taxon>Micrococcales</taxon>
        <taxon>Microbacteriaceae</taxon>
        <taxon>Leifsonia</taxon>
    </lineage>
</organism>
<dbReference type="Proteomes" id="UP000538196">
    <property type="component" value="Unassembled WGS sequence"/>
</dbReference>